<dbReference type="CDD" id="cd21608">
    <property type="entry name" value="RRM2_NsCP33_like"/>
    <property type="match status" value="1"/>
</dbReference>
<dbReference type="InterPro" id="IPR012677">
    <property type="entry name" value="Nucleotide-bd_a/b_plait_sf"/>
</dbReference>
<comment type="caution">
    <text evidence="5">The sequence shown here is derived from an EMBL/GenBank/DDBJ whole genome shotgun (WGS) entry which is preliminary data.</text>
</comment>
<dbReference type="AlphaFoldDB" id="A0A9D5DCV8"/>
<dbReference type="EMBL" id="JAGGNH010000001">
    <property type="protein sequence ID" value="KAJ0988914.1"/>
    <property type="molecule type" value="Genomic_DNA"/>
</dbReference>
<dbReference type="InterPro" id="IPR000504">
    <property type="entry name" value="RRM_dom"/>
</dbReference>
<dbReference type="SMART" id="SM00360">
    <property type="entry name" value="RRM"/>
    <property type="match status" value="1"/>
</dbReference>
<evidence type="ECO:0000256" key="1">
    <source>
        <dbReference type="ARBA" id="ARBA00022884"/>
    </source>
</evidence>
<dbReference type="PANTHER" id="PTHR48027">
    <property type="entry name" value="HETEROGENEOUS NUCLEAR RIBONUCLEOPROTEIN 87F-RELATED"/>
    <property type="match status" value="1"/>
</dbReference>
<dbReference type="GO" id="GO:0003723">
    <property type="term" value="F:RNA binding"/>
    <property type="evidence" value="ECO:0007669"/>
    <property type="project" value="UniProtKB-UniRule"/>
</dbReference>
<keyword evidence="1 2" id="KW-0694">RNA-binding</keyword>
<protein>
    <recommendedName>
        <fullName evidence="4">RRM domain-containing protein</fullName>
    </recommendedName>
</protein>
<name>A0A9D5DCV8_9LILI</name>
<accession>A0A9D5DCV8</accession>
<gene>
    <name evidence="5" type="ORF">J5N97_007270</name>
</gene>
<dbReference type="SUPFAM" id="SSF54928">
    <property type="entry name" value="RNA-binding domain, RBD"/>
    <property type="match status" value="1"/>
</dbReference>
<feature type="region of interest" description="Disordered" evidence="3">
    <location>
        <begin position="131"/>
        <end position="151"/>
    </location>
</feature>
<reference evidence="5" key="2">
    <citation type="journal article" date="2022" name="Hortic Res">
        <title>The genome of Dioscorea zingiberensis sheds light on the biosynthesis, origin and evolution of the medicinally important diosgenin saponins.</title>
        <authorList>
            <person name="Li Y."/>
            <person name="Tan C."/>
            <person name="Li Z."/>
            <person name="Guo J."/>
            <person name="Li S."/>
            <person name="Chen X."/>
            <person name="Wang C."/>
            <person name="Dai X."/>
            <person name="Yang H."/>
            <person name="Song W."/>
            <person name="Hou L."/>
            <person name="Xu J."/>
            <person name="Tong Z."/>
            <person name="Xu A."/>
            <person name="Yuan X."/>
            <person name="Wang W."/>
            <person name="Yang Q."/>
            <person name="Chen L."/>
            <person name="Sun Z."/>
            <person name="Wang K."/>
            <person name="Pan B."/>
            <person name="Chen J."/>
            <person name="Bao Y."/>
            <person name="Liu F."/>
            <person name="Qi X."/>
            <person name="Gang D.R."/>
            <person name="Wen J."/>
            <person name="Li J."/>
        </authorList>
    </citation>
    <scope>NUCLEOTIDE SEQUENCE</scope>
    <source>
        <strain evidence="5">Dzin_1.0</strain>
    </source>
</reference>
<dbReference type="Gene3D" id="3.30.70.330">
    <property type="match status" value="1"/>
</dbReference>
<dbReference type="InterPro" id="IPR052462">
    <property type="entry name" value="SLIRP/GR-RBP-like"/>
</dbReference>
<dbReference type="Proteomes" id="UP001085076">
    <property type="component" value="Miscellaneous, Linkage group lg01"/>
</dbReference>
<proteinExistence type="predicted"/>
<organism evidence="5 6">
    <name type="scientific">Dioscorea zingiberensis</name>
    <dbReference type="NCBI Taxonomy" id="325984"/>
    <lineage>
        <taxon>Eukaryota</taxon>
        <taxon>Viridiplantae</taxon>
        <taxon>Streptophyta</taxon>
        <taxon>Embryophyta</taxon>
        <taxon>Tracheophyta</taxon>
        <taxon>Spermatophyta</taxon>
        <taxon>Magnoliopsida</taxon>
        <taxon>Liliopsida</taxon>
        <taxon>Dioscoreales</taxon>
        <taxon>Dioscoreaceae</taxon>
        <taxon>Dioscorea</taxon>
    </lineage>
</organism>
<evidence type="ECO:0000256" key="2">
    <source>
        <dbReference type="PROSITE-ProRule" id="PRU00176"/>
    </source>
</evidence>
<keyword evidence="6" id="KW-1185">Reference proteome</keyword>
<dbReference type="InterPro" id="IPR035979">
    <property type="entry name" value="RBD_domain_sf"/>
</dbReference>
<feature type="domain" description="RRM" evidence="4">
    <location>
        <begin position="58"/>
        <end position="136"/>
    </location>
</feature>
<dbReference type="Pfam" id="PF00076">
    <property type="entry name" value="RRM_1"/>
    <property type="match status" value="1"/>
</dbReference>
<evidence type="ECO:0000259" key="4">
    <source>
        <dbReference type="PROSITE" id="PS50102"/>
    </source>
</evidence>
<evidence type="ECO:0000313" key="6">
    <source>
        <dbReference type="Proteomes" id="UP001085076"/>
    </source>
</evidence>
<evidence type="ECO:0000313" key="5">
    <source>
        <dbReference type="EMBL" id="KAJ0988914.1"/>
    </source>
</evidence>
<sequence>MIPRVPIPCCAGRSALWVSEEMAFCKLIGQSILKNLSPTGPRPVTHILNATRGVSSSSRLFIGGLSFGTDDQTLKEAFSGFGNVIEARVITDRESGKSRGFGFVHFESNEDANQAKSSMDGQELNGRAIRVSYASDDRRPPRFGGGGNTGF</sequence>
<dbReference type="PROSITE" id="PS50102">
    <property type="entry name" value="RRM"/>
    <property type="match status" value="1"/>
</dbReference>
<reference evidence="5" key="1">
    <citation type="submission" date="2021-03" db="EMBL/GenBank/DDBJ databases">
        <authorList>
            <person name="Li Z."/>
            <person name="Yang C."/>
        </authorList>
    </citation>
    <scope>NUCLEOTIDE SEQUENCE</scope>
    <source>
        <strain evidence="5">Dzin_1.0</strain>
        <tissue evidence="5">Leaf</tissue>
    </source>
</reference>
<dbReference type="OrthoDB" id="439808at2759"/>
<evidence type="ECO:0000256" key="3">
    <source>
        <dbReference type="SAM" id="MobiDB-lite"/>
    </source>
</evidence>
<dbReference type="InterPro" id="IPR048289">
    <property type="entry name" value="RRM2_NsCP33-like"/>
</dbReference>